<evidence type="ECO:0000313" key="1">
    <source>
        <dbReference type="EMBL" id="TMQ70803.1"/>
    </source>
</evidence>
<proteinExistence type="predicted"/>
<evidence type="ECO:0000313" key="2">
    <source>
        <dbReference type="Proteomes" id="UP000319836"/>
    </source>
</evidence>
<accession>A0A538U4J8</accession>
<dbReference type="Proteomes" id="UP000319836">
    <property type="component" value="Unassembled WGS sequence"/>
</dbReference>
<dbReference type="EMBL" id="VBPA01000176">
    <property type="protein sequence ID" value="TMQ70803.1"/>
    <property type="molecule type" value="Genomic_DNA"/>
</dbReference>
<gene>
    <name evidence="1" type="ORF">E6K80_07375</name>
</gene>
<comment type="caution">
    <text evidence="1">The sequence shown here is derived from an EMBL/GenBank/DDBJ whole genome shotgun (WGS) entry which is preliminary data.</text>
</comment>
<name>A0A538U4J8_UNCEI</name>
<dbReference type="AlphaFoldDB" id="A0A538U4J8"/>
<feature type="non-terminal residue" evidence="1">
    <location>
        <position position="87"/>
    </location>
</feature>
<reference evidence="1 2" key="1">
    <citation type="journal article" date="2019" name="Nat. Microbiol.">
        <title>Mediterranean grassland soil C-N compound turnover is dependent on rainfall and depth, and is mediated by genomically divergent microorganisms.</title>
        <authorList>
            <person name="Diamond S."/>
            <person name="Andeer P.F."/>
            <person name="Li Z."/>
            <person name="Crits-Christoph A."/>
            <person name="Burstein D."/>
            <person name="Anantharaman K."/>
            <person name="Lane K.R."/>
            <person name="Thomas B.C."/>
            <person name="Pan C."/>
            <person name="Northen T.R."/>
            <person name="Banfield J.F."/>
        </authorList>
    </citation>
    <scope>NUCLEOTIDE SEQUENCE [LARGE SCALE GENOMIC DNA]</scope>
    <source>
        <strain evidence="1">WS_10</strain>
    </source>
</reference>
<protein>
    <submittedName>
        <fullName evidence="1">Uncharacterized protein</fullName>
    </submittedName>
</protein>
<sequence>MKSVAVITTAFPTAAFFVEADVRRLHERGVRVQVFALRDARGRSWQLEHESLLPLTRWVGSPFQPAAWGALLSWMVRKPHVLLSEWW</sequence>
<organism evidence="1 2">
    <name type="scientific">Eiseniibacteriota bacterium</name>
    <dbReference type="NCBI Taxonomy" id="2212470"/>
    <lineage>
        <taxon>Bacteria</taxon>
        <taxon>Candidatus Eiseniibacteriota</taxon>
    </lineage>
</organism>